<feature type="non-terminal residue" evidence="3">
    <location>
        <position position="673"/>
    </location>
</feature>
<feature type="region of interest" description="Disordered" evidence="1">
    <location>
        <begin position="265"/>
        <end position="305"/>
    </location>
</feature>
<dbReference type="Gene3D" id="3.10.20.90">
    <property type="entry name" value="Phosphatidylinositol 3-kinase Catalytic Subunit, Chain A, domain 1"/>
    <property type="match status" value="1"/>
</dbReference>
<dbReference type="AlphaFoldDB" id="A0A7R9QU35"/>
<feature type="compositionally biased region" description="Polar residues" evidence="1">
    <location>
        <begin position="21"/>
        <end position="37"/>
    </location>
</feature>
<dbReference type="PROSITE" id="PS51546">
    <property type="entry name" value="PI3K_RBD"/>
    <property type="match status" value="1"/>
</dbReference>
<reference evidence="3" key="1">
    <citation type="submission" date="2020-11" db="EMBL/GenBank/DDBJ databases">
        <authorList>
            <person name="Tran Van P."/>
        </authorList>
    </citation>
    <scope>NUCLEOTIDE SEQUENCE</scope>
</reference>
<feature type="compositionally biased region" description="Basic and acidic residues" evidence="1">
    <location>
        <begin position="272"/>
        <end position="299"/>
    </location>
</feature>
<dbReference type="InterPro" id="IPR029071">
    <property type="entry name" value="Ubiquitin-like_domsf"/>
</dbReference>
<name>A0A7R9QU35_9ACAR</name>
<feature type="region of interest" description="Disordered" evidence="1">
    <location>
        <begin position="1"/>
        <end position="48"/>
    </location>
</feature>
<dbReference type="Proteomes" id="UP000728032">
    <property type="component" value="Unassembled WGS sequence"/>
</dbReference>
<sequence>MSQSNGSGSVPPLPPRRTVASMAQSSRVTSSDAQLLQSVPPPPQHSKQLNDLMSFRHLDHNQNHNSLDSRHTFNEFFANPNLSLSPTTTTITSTTQSYIQWQNQSVGPNFLFPSARPPMWTSNANTSTTNRINAFANYSYSSSAAVSPISPLGGPPMTPLSHSLSAPTFSSNAFSNYSYSPVFPAMTSNATQNATTAEDIQRLTNGNQKTHPNVVRDSKAKNNDLIDLVDIEEGKSVIEMFDPLSCQENIDLNFSNNFVLDSESSASGVSDEIDKHSPEVVVKEMETNESKPREKRKDSTASNSSDICQPFRVVSRKCRANEELDNYVNQLVVLRRQYKYNDYIANSGLVISPTLDSRHDNSLSVKLVIETQLSVQPISFTCNVDTSVEHIISHVICTLVEDASNVKMDDYLLKVYGLTEYLACDSVLANYSYVHQCHKFDNISVQPISFTCNVDTSVEHIISHVICTLVEDASNFYLLINDFHMPNWLMNRTLSQNRLMSMQVVTVFKLLDVHLSLVDIKDLSRPFARTSRDDHNIDFTVDEIIPKAIVCKFGELSTETINILLENFDREISKLRADARSSGQLQSQSIIQTVKALCAHLSTLETIAITESATNFSELCNAFGTYKRDSITATDDGANDFKIKSIPDLDSKLWEILDNALLKLRTALIQLIR</sequence>
<dbReference type="EMBL" id="CAJPVJ010011945">
    <property type="protein sequence ID" value="CAG2174070.1"/>
    <property type="molecule type" value="Genomic_DNA"/>
</dbReference>
<keyword evidence="4" id="KW-1185">Reference proteome</keyword>
<proteinExistence type="predicted"/>
<protein>
    <recommendedName>
        <fullName evidence="2">PI3K-RBD domain-containing protein</fullName>
    </recommendedName>
</protein>
<dbReference type="SMART" id="SM00144">
    <property type="entry name" value="PI3K_rbd"/>
    <property type="match status" value="1"/>
</dbReference>
<dbReference type="OrthoDB" id="67688at2759"/>
<dbReference type="EMBL" id="OC926770">
    <property type="protein sequence ID" value="CAD7656883.1"/>
    <property type="molecule type" value="Genomic_DNA"/>
</dbReference>
<gene>
    <name evidence="3" type="ORF">ONB1V03_LOCUS13519</name>
</gene>
<feature type="domain" description="PI3K-RBD" evidence="2">
    <location>
        <begin position="360"/>
        <end position="450"/>
    </location>
</feature>
<organism evidence="3">
    <name type="scientific">Oppiella nova</name>
    <dbReference type="NCBI Taxonomy" id="334625"/>
    <lineage>
        <taxon>Eukaryota</taxon>
        <taxon>Metazoa</taxon>
        <taxon>Ecdysozoa</taxon>
        <taxon>Arthropoda</taxon>
        <taxon>Chelicerata</taxon>
        <taxon>Arachnida</taxon>
        <taxon>Acari</taxon>
        <taxon>Acariformes</taxon>
        <taxon>Sarcoptiformes</taxon>
        <taxon>Oribatida</taxon>
        <taxon>Brachypylina</taxon>
        <taxon>Oppioidea</taxon>
        <taxon>Oppiidae</taxon>
        <taxon>Oppiella</taxon>
    </lineage>
</organism>
<accession>A0A7R9QU35</accession>
<evidence type="ECO:0000313" key="4">
    <source>
        <dbReference type="Proteomes" id="UP000728032"/>
    </source>
</evidence>
<evidence type="ECO:0000313" key="3">
    <source>
        <dbReference type="EMBL" id="CAD7656883.1"/>
    </source>
</evidence>
<evidence type="ECO:0000259" key="2">
    <source>
        <dbReference type="PROSITE" id="PS51546"/>
    </source>
</evidence>
<dbReference type="SUPFAM" id="SSF54236">
    <property type="entry name" value="Ubiquitin-like"/>
    <property type="match status" value="1"/>
</dbReference>
<evidence type="ECO:0000256" key="1">
    <source>
        <dbReference type="SAM" id="MobiDB-lite"/>
    </source>
</evidence>
<dbReference type="InterPro" id="IPR000341">
    <property type="entry name" value="PI3K_Ras-bd_dom"/>
</dbReference>
<dbReference type="Pfam" id="PF00794">
    <property type="entry name" value="PI3K_rbd"/>
    <property type="match status" value="1"/>
</dbReference>